<organism evidence="2 3">
    <name type="scientific">Caballeronia hypogeia</name>
    <dbReference type="NCBI Taxonomy" id="1777140"/>
    <lineage>
        <taxon>Bacteria</taxon>
        <taxon>Pseudomonadati</taxon>
        <taxon>Pseudomonadota</taxon>
        <taxon>Betaproteobacteria</taxon>
        <taxon>Burkholderiales</taxon>
        <taxon>Burkholderiaceae</taxon>
        <taxon>Caballeronia</taxon>
    </lineage>
</organism>
<reference evidence="2" key="1">
    <citation type="submission" date="2016-01" db="EMBL/GenBank/DDBJ databases">
        <authorList>
            <person name="Peeters C."/>
        </authorList>
    </citation>
    <scope>NUCLEOTIDE SEQUENCE</scope>
    <source>
        <strain evidence="2">LMG 29322</strain>
    </source>
</reference>
<feature type="transmembrane region" description="Helical" evidence="1">
    <location>
        <begin position="14"/>
        <end position="35"/>
    </location>
</feature>
<feature type="transmembrane region" description="Helical" evidence="1">
    <location>
        <begin position="442"/>
        <end position="464"/>
    </location>
</feature>
<feature type="transmembrane region" description="Helical" evidence="1">
    <location>
        <begin position="119"/>
        <end position="139"/>
    </location>
</feature>
<dbReference type="OrthoDB" id="9125798at2"/>
<feature type="transmembrane region" description="Helical" evidence="1">
    <location>
        <begin position="151"/>
        <end position="171"/>
    </location>
</feature>
<keyword evidence="1" id="KW-1133">Transmembrane helix</keyword>
<dbReference type="AlphaFoldDB" id="A0A158BKB4"/>
<sequence>MSESIKRLFASNGLFRIFVALLLALGALHLFSGIADNMDFNRSITFFIDRPAGFSSLFPAPGSDEAHRLFLTFWHDKWVFKERLFEKPALFTLSSYKIYLFIQSLFVRLLDGPSHEYSFIIGSLLSRVIYFGAFLAMFARMRRTENLLTMWVFMALAGTLALSSEFSAYFNTFFEDQVVIIFLPVLGLLVYRIDRSAQRQRALRWSALALATFIGAAKTAYFPLPLIVAPFVFPLFEGRRGALKSAAALMVCVCITVLPVFSGAFKGVNQYHAVYAGALTVLSPEEIATIDHIGDKPMLRECIKVVAFAPNGPSCVERAHSTYSDVLRLAAMKPVIVPRIIGAMFHAGNEIRIGYLGTTMEHTGNFMTVPVFSWWRDLYVRHVNYAVLGGLVLSLVLIARYRKTERAGRLALLKVSCFLALFGFVGYATSFGDGLADNTRHLIAASYALSLSAVCFVPGVLALLARGSDTARVAEAAPVRQPV</sequence>
<evidence type="ECO:0000256" key="1">
    <source>
        <dbReference type="SAM" id="Phobius"/>
    </source>
</evidence>
<evidence type="ECO:0008006" key="4">
    <source>
        <dbReference type="Google" id="ProtNLM"/>
    </source>
</evidence>
<name>A0A158BKB4_9BURK</name>
<keyword evidence="1" id="KW-0812">Transmembrane</keyword>
<keyword evidence="1" id="KW-0472">Membrane</keyword>
<accession>A0A158BKB4</accession>
<evidence type="ECO:0000313" key="3">
    <source>
        <dbReference type="Proteomes" id="UP000054851"/>
    </source>
</evidence>
<dbReference type="RefSeq" id="WP_061168984.1">
    <property type="nucleotide sequence ID" value="NZ_FCOA02000012.1"/>
</dbReference>
<protein>
    <recommendedName>
        <fullName evidence="4">Glycosyltransferase RgtA/B/C/D-like domain-containing protein</fullName>
    </recommendedName>
</protein>
<feature type="transmembrane region" description="Helical" evidence="1">
    <location>
        <begin position="378"/>
        <end position="399"/>
    </location>
</feature>
<feature type="transmembrane region" description="Helical" evidence="1">
    <location>
        <begin position="411"/>
        <end position="430"/>
    </location>
</feature>
<evidence type="ECO:0000313" key="2">
    <source>
        <dbReference type="EMBL" id="SAK70532.1"/>
    </source>
</evidence>
<keyword evidence="3" id="KW-1185">Reference proteome</keyword>
<gene>
    <name evidence="2" type="ORF">AWB79_03817</name>
</gene>
<feature type="transmembrane region" description="Helical" evidence="1">
    <location>
        <begin position="177"/>
        <end position="193"/>
    </location>
</feature>
<dbReference type="STRING" id="1777140.AWB79_03817"/>
<proteinExistence type="predicted"/>
<comment type="caution">
    <text evidence="2">The sequence shown here is derived from an EMBL/GenBank/DDBJ whole genome shotgun (WGS) entry which is preliminary data.</text>
</comment>
<feature type="transmembrane region" description="Helical" evidence="1">
    <location>
        <begin position="245"/>
        <end position="265"/>
    </location>
</feature>
<feature type="transmembrane region" description="Helical" evidence="1">
    <location>
        <begin position="205"/>
        <end position="233"/>
    </location>
</feature>
<dbReference type="Proteomes" id="UP000054851">
    <property type="component" value="Unassembled WGS sequence"/>
</dbReference>
<dbReference type="EMBL" id="FCOA02000012">
    <property type="protein sequence ID" value="SAK70532.1"/>
    <property type="molecule type" value="Genomic_DNA"/>
</dbReference>